<keyword evidence="2" id="KW-1185">Reference proteome</keyword>
<accession>A0ACA9YB65</accession>
<proteinExistence type="predicted"/>
<sequence length="1315" mass="150403">MSRERSLSRSRSITRTRSSTSSVSLSRYRRQSVDSNISVENNEIFSGAGSEILPSSITSFHYPHSLGRRQSTHRHSTSQGPVSSVVNNGYGTHSLTGQPTEGYSRENSPLLDGESVKSHSSVGSNEETHFRFFNLEEIQQAPGGSTYGDRDVDYDTDWEYPKYTNEINDEAVEWEEEREDERELEEQINNYETERRRRDSESSLSSPIVEDYVVDDNFDCVTHNQRYYLAEEDLVIGIAGYRDNLLKKMGYYLICIFTLGIGYLILRWMPRYRINLIGTPCPLGIADWCVIENEYGELTIAPVSKTRYNERLSNFFNLTENEEKDPVVPTLCSFKYRYLKFFYHPLEDIFKTNGTWYDSLWLHTAKMQGLSQNTYEERQVIFETNAIEIEEKSIGSLLVEEVLHPFYIFQIFSIGLWLMDDYYYYASCIFIISLVSIVNTLIETKSTMKKLSSVSKFSCEIRVWRNEFWKTISSDDLVPGDIFEIDPSLNAMPCDALLINGETIVNESMLTGESVPISKVAVSDDQLFNIKDNLHVGLSRSFLYNGTRIMKQKSTNDEPVKALVVKTGFSTTKGSLIRSMLFPKPIGFKFYEDSFRYIGFMTGIAFLGFLYSTYNFIKLGLPKSIMILRGLDIITIVVPPALPATLTIGTTFAINRLKKSQIFCISPTRVNIGGKLDVICFDKTGTLTEDGLDVLGVHVVNNAPGRKVMRFEDLSRSISDIKIGGFKDHETNNGPKLIQLMSTCHSLRLIDEEILGDPLDLKMFQFTDSQLIEGVNPLIVNNIGKCKILKEFEFDSNLRRMSVLVTDKQHKYIFCKGAPEVMLDICEPESIPPDFHELLYHYTNNGYRVIACASKEIPTFDSSREEYESQLEFNGFIIFENKLKSQTTPTIHKLKSANIRTVMCTGDNILTAISVGKECGIVDSEETIYIPRFNDNESIEELVWEDITNPNNVLDSRTLLPLDFKVTKFKLAITGEFFKIMLTKFKDFQFFEKFLINCDIFARMSPDEKHELVNQLQKLDYTVGFIGDGANDCGALKAANVGVSLSEAEASIAAPFTSRIFEISCLLDVIKEGRSSLVTSFSSFKFMSLYSAIQFITVTILYKRGINLGDFQFLYIDLVLILPLAIFMSWSKPSDFIIKKRPTANLVSVKILGNLIGDIVILLINQVIIWKLIQTESWYVPPVPGNDEEVQSFDNTILFLFSNFQYIMISILLNEGKPYREPMIKNKWYLVTLTVLIIISMILFATDEDSFIGKIFELRNLPTKYYFTMVILSVVNYMALYICNEFIFAKLYKLRRRRASKKHYKNLIRQFDNTV</sequence>
<comment type="caution">
    <text evidence="1">The sequence shown here is derived from an EMBL/GenBank/DDBJ whole genome shotgun (WGS) entry which is preliminary data.</text>
</comment>
<evidence type="ECO:0000313" key="1">
    <source>
        <dbReference type="EMBL" id="CAH6722142.1"/>
    </source>
</evidence>
<organism evidence="1 2">
    <name type="scientific">[Candida] jaroonii</name>
    <dbReference type="NCBI Taxonomy" id="467808"/>
    <lineage>
        <taxon>Eukaryota</taxon>
        <taxon>Fungi</taxon>
        <taxon>Dikarya</taxon>
        <taxon>Ascomycota</taxon>
        <taxon>Saccharomycotina</taxon>
        <taxon>Pichiomycetes</taxon>
        <taxon>Debaryomycetaceae</taxon>
        <taxon>Yamadazyma</taxon>
    </lineage>
</organism>
<reference evidence="1" key="1">
    <citation type="submission" date="2022-06" db="EMBL/GenBank/DDBJ databases">
        <authorList>
            <person name="Legras J.-L."/>
            <person name="Devillers H."/>
            <person name="Grondin C."/>
        </authorList>
    </citation>
    <scope>NUCLEOTIDE SEQUENCE</scope>
    <source>
        <strain evidence="1">CLIB 1444</strain>
    </source>
</reference>
<evidence type="ECO:0000313" key="2">
    <source>
        <dbReference type="Proteomes" id="UP001152531"/>
    </source>
</evidence>
<dbReference type="EMBL" id="CALSDN010000008">
    <property type="protein sequence ID" value="CAH6722142.1"/>
    <property type="molecule type" value="Genomic_DNA"/>
</dbReference>
<name>A0ACA9YB65_9ASCO</name>
<gene>
    <name evidence="1" type="ORF">CLIB1444_08S02828</name>
</gene>
<dbReference type="Proteomes" id="UP001152531">
    <property type="component" value="Unassembled WGS sequence"/>
</dbReference>
<protein>
    <submittedName>
        <fullName evidence="1">Vacuolar cation-transporting ATPase Ypk9p</fullName>
    </submittedName>
</protein>